<sequence length="96" mass="10561">MTRALFRLLALLGGVLLGLVVLDRTFAVDSNLYRSVSEDLARLSTLDAQLDQDVLRSRLHILAHYDPLVAAEVEIRAIHERLLTPPPYLSAAGRAG</sequence>
<dbReference type="Pfam" id="PF19443">
    <property type="entry name" value="DAHL"/>
    <property type="match status" value="1"/>
</dbReference>
<dbReference type="EMBL" id="JABFRW010000077">
    <property type="protein sequence ID" value="NOT33886.1"/>
    <property type="molecule type" value="Genomic_DNA"/>
</dbReference>
<evidence type="ECO:0000313" key="3">
    <source>
        <dbReference type="Proteomes" id="UP000580839"/>
    </source>
</evidence>
<accession>A0A849SH54</accession>
<gene>
    <name evidence="2" type="ORF">HOP12_06925</name>
</gene>
<dbReference type="AlphaFoldDB" id="A0A849SH54"/>
<evidence type="ECO:0000259" key="1">
    <source>
        <dbReference type="Pfam" id="PF19443"/>
    </source>
</evidence>
<dbReference type="InterPro" id="IPR045812">
    <property type="entry name" value="DAHL"/>
</dbReference>
<organism evidence="2 3">
    <name type="scientific">Eiseniibacteriota bacterium</name>
    <dbReference type="NCBI Taxonomy" id="2212470"/>
    <lineage>
        <taxon>Bacteria</taxon>
        <taxon>Candidatus Eiseniibacteriota</taxon>
    </lineage>
</organism>
<proteinExistence type="predicted"/>
<reference evidence="2 3" key="1">
    <citation type="submission" date="2020-04" db="EMBL/GenBank/DDBJ databases">
        <title>Metagenomic profiling of ammonia- and methane-oxidizing microorganisms in a Dutch drinking water treatment plant.</title>
        <authorList>
            <person name="Poghosyan L."/>
            <person name="Leucker S."/>
        </authorList>
    </citation>
    <scope>NUCLEOTIDE SEQUENCE [LARGE SCALE GENOMIC DNA]</scope>
    <source>
        <strain evidence="2">S-RSF-IL-03</strain>
    </source>
</reference>
<protein>
    <recommendedName>
        <fullName evidence="1">DAHL domain-containing protein</fullName>
    </recommendedName>
</protein>
<feature type="domain" description="DAHL" evidence="1">
    <location>
        <begin position="28"/>
        <end position="94"/>
    </location>
</feature>
<comment type="caution">
    <text evidence="2">The sequence shown here is derived from an EMBL/GenBank/DDBJ whole genome shotgun (WGS) entry which is preliminary data.</text>
</comment>
<evidence type="ECO:0000313" key="2">
    <source>
        <dbReference type="EMBL" id="NOT33886.1"/>
    </source>
</evidence>
<name>A0A849SH54_UNCEI</name>
<dbReference type="Proteomes" id="UP000580839">
    <property type="component" value="Unassembled WGS sequence"/>
</dbReference>